<dbReference type="OMA" id="YANCASV"/>
<dbReference type="GO" id="GO:0003723">
    <property type="term" value="F:RNA binding"/>
    <property type="evidence" value="ECO:0007669"/>
    <property type="project" value="InterPro"/>
</dbReference>
<accession>W1NQB9</accession>
<dbReference type="HOGENOM" id="CLU_002706_21_0_1"/>
<organism evidence="1 2">
    <name type="scientific">Amborella trichopoda</name>
    <dbReference type="NCBI Taxonomy" id="13333"/>
    <lineage>
        <taxon>Eukaryota</taxon>
        <taxon>Viridiplantae</taxon>
        <taxon>Streptophyta</taxon>
        <taxon>Embryophyta</taxon>
        <taxon>Tracheophyta</taxon>
        <taxon>Spermatophyta</taxon>
        <taxon>Magnoliopsida</taxon>
        <taxon>Amborellales</taxon>
        <taxon>Amborellaceae</taxon>
        <taxon>Amborella</taxon>
    </lineage>
</organism>
<keyword evidence="2" id="KW-1185">Reference proteome</keyword>
<gene>
    <name evidence="1" type="ORF">AMTR_s00173p00057550</name>
</gene>
<evidence type="ECO:0000313" key="2">
    <source>
        <dbReference type="Proteomes" id="UP000017836"/>
    </source>
</evidence>
<proteinExistence type="predicted"/>
<protein>
    <recommendedName>
        <fullName evidence="3">Pentacotripeptide-repeat region of PRORP domain-containing protein</fullName>
    </recommendedName>
</protein>
<reference evidence="2" key="1">
    <citation type="journal article" date="2013" name="Science">
        <title>The Amborella genome and the evolution of flowering plants.</title>
        <authorList>
            <consortium name="Amborella Genome Project"/>
        </authorList>
    </citation>
    <scope>NUCLEOTIDE SEQUENCE [LARGE SCALE GENOMIC DNA]</scope>
</reference>
<dbReference type="PANTHER" id="PTHR47926">
    <property type="entry name" value="PENTATRICOPEPTIDE REPEAT-CONTAINING PROTEIN"/>
    <property type="match status" value="1"/>
</dbReference>
<dbReference type="Gramene" id="ERM97613">
    <property type="protein sequence ID" value="ERM97613"/>
    <property type="gene ID" value="AMTR_s00173p00057550"/>
</dbReference>
<name>W1NQB9_AMBTC</name>
<evidence type="ECO:0000313" key="1">
    <source>
        <dbReference type="EMBL" id="ERM97613.1"/>
    </source>
</evidence>
<dbReference type="EMBL" id="KI395938">
    <property type="protein sequence ID" value="ERM97613.1"/>
    <property type="molecule type" value="Genomic_DNA"/>
</dbReference>
<sequence>MCREAMKPDQHALSSALKACAETSGLLEQGKQLHGQVVKMGYQRENFMASVLLSLYANSSLLSDSEKVFRGFRGIKERDRVSWISMMMVFAERKETALGTINLYCKFQQMGFSPDVFTFIAVLKACSNMSDSSMGFQIHTHIIKSNWGSDISIGNAVIEMYANCASVDEARRAFDNMSC</sequence>
<dbReference type="eggNOG" id="KOG4197">
    <property type="taxonomic scope" value="Eukaryota"/>
</dbReference>
<dbReference type="Gene3D" id="1.25.40.10">
    <property type="entry name" value="Tetratricopeptide repeat domain"/>
    <property type="match status" value="2"/>
</dbReference>
<evidence type="ECO:0008006" key="3">
    <source>
        <dbReference type="Google" id="ProtNLM"/>
    </source>
</evidence>
<dbReference type="InterPro" id="IPR046960">
    <property type="entry name" value="PPR_At4g14850-like_plant"/>
</dbReference>
<dbReference type="Proteomes" id="UP000017836">
    <property type="component" value="Unassembled WGS sequence"/>
</dbReference>
<dbReference type="AlphaFoldDB" id="W1NQB9"/>
<dbReference type="InterPro" id="IPR011990">
    <property type="entry name" value="TPR-like_helical_dom_sf"/>
</dbReference>
<dbReference type="GO" id="GO:0009451">
    <property type="term" value="P:RNA modification"/>
    <property type="evidence" value="ECO:0007669"/>
    <property type="project" value="InterPro"/>
</dbReference>